<dbReference type="Proteomes" id="UP000636518">
    <property type="component" value="Unassembled WGS sequence"/>
</dbReference>
<accession>A0A923JJ64</accession>
<evidence type="ECO:0000259" key="12">
    <source>
        <dbReference type="PROSITE" id="PS50885"/>
    </source>
</evidence>
<sequence length="676" mass="72526">MKSLLWPAVALMNRLSFGMKFSLISVLFLLPMLVTNFFLVRDSYREFQGTQVELQSLDLLGSSLALRRDLETLNNLVQINASLGQSGKAGDVEAKIGSLEQQVLTRLQGMTAMAIEPEQVSAFEAKRDEMIGAFKAQQTESSLQSKSALIGKLLNSAQMFSQIIASQAGLSRDNQSDIRQLSELIIGTTPKVTQILGEGRALGASSLGLGFLNSASSTRFDELLGQIEKLQGEYDLKLQDALGSSKAAGQALATQADGSKGTLKKASELIEEQVVMADTLDAPWPAFFDQVSGLMAQTYQLNEATQDFLGVQLQQRLEQNRSHMVLQAVALMAVFLLIFYLYAGFYASTRTTLQHLGQMMDKVAAGDMTVNFVARSQDELGELGEVFNGTVAKIHDLIEQVGRTVAEVERQAGQVETVSARSNQAVAGQRSQIELVATAMNQMSATAQEVARSAAAAVSSAHSVNDETLSGRGLVESQQGSIARLASEIDQSVQVINQLATDSQAISRVLDVIKSIAEQTNLLALNAAIEAARAGEQGRGFAVVADEVRTLAKRTQQSTEEIEAMITRLHGGVGAAVKAMGTSHEMASGTVGQSEKVQQALENILGAVGMIVDQNQQIAAAVEQQTAVAHDIDQNIVEINRAGERTAEGAHQTEDASRALSAQVVQLKQLINAFRV</sequence>
<dbReference type="FunFam" id="1.10.287.950:FF:000001">
    <property type="entry name" value="Methyl-accepting chemotaxis sensory transducer"/>
    <property type="match status" value="1"/>
</dbReference>
<feature type="transmembrane region" description="Helical" evidence="10">
    <location>
        <begin position="324"/>
        <end position="343"/>
    </location>
</feature>
<feature type="transmembrane region" description="Helical" evidence="10">
    <location>
        <begin position="20"/>
        <end position="40"/>
    </location>
</feature>
<keyword evidence="15" id="KW-1185">Reference proteome</keyword>
<evidence type="ECO:0000256" key="8">
    <source>
        <dbReference type="ARBA" id="ARBA00029447"/>
    </source>
</evidence>
<dbReference type="SMART" id="SM00283">
    <property type="entry name" value="MA"/>
    <property type="match status" value="1"/>
</dbReference>
<reference evidence="13 15" key="1">
    <citation type="journal article" date="2020" name="Microorganisms">
        <title>Reliable Identification of Environmental Pseudomonas Isolates Using the rpoD Gene.</title>
        <authorList>
            <consortium name="The Broad Institute Genome Sequencing Platform"/>
            <person name="Girard L."/>
            <person name="Lood C."/>
            <person name="Rokni-Zadeh H."/>
            <person name="van Noort V."/>
            <person name="Lavigne R."/>
            <person name="De Mot R."/>
        </authorList>
    </citation>
    <scope>NUCLEOTIDE SEQUENCE</scope>
    <source>
        <strain evidence="13 15">SWRI12</strain>
    </source>
</reference>
<dbReference type="SUPFAM" id="SSF58104">
    <property type="entry name" value="Methyl-accepting chemotaxis protein (MCP) signaling domain"/>
    <property type="match status" value="1"/>
</dbReference>
<keyword evidence="2" id="KW-1003">Cell membrane</keyword>
<dbReference type="InterPro" id="IPR004089">
    <property type="entry name" value="MCPsignal_dom"/>
</dbReference>
<evidence type="ECO:0000313" key="14">
    <source>
        <dbReference type="EMBL" id="MBV4498626.1"/>
    </source>
</evidence>
<dbReference type="PANTHER" id="PTHR32089">
    <property type="entry name" value="METHYL-ACCEPTING CHEMOTAXIS PROTEIN MCPB"/>
    <property type="match status" value="1"/>
</dbReference>
<comment type="similarity">
    <text evidence="8">Belongs to the methyl-accepting chemotaxis (MCP) protein family.</text>
</comment>
<dbReference type="EMBL" id="JABWRB020000006">
    <property type="protein sequence ID" value="MBV4498626.1"/>
    <property type="molecule type" value="Genomic_DNA"/>
</dbReference>
<protein>
    <submittedName>
        <fullName evidence="13">HAMP domain-containing protein</fullName>
    </submittedName>
    <submittedName>
        <fullName evidence="14">Methyl-accepting chemotaxis protein</fullName>
    </submittedName>
</protein>
<feature type="domain" description="Methyl-accepting transducer" evidence="11">
    <location>
        <begin position="404"/>
        <end position="640"/>
    </location>
</feature>
<dbReference type="GO" id="GO:0007165">
    <property type="term" value="P:signal transduction"/>
    <property type="evidence" value="ECO:0007669"/>
    <property type="project" value="UniProtKB-KW"/>
</dbReference>
<dbReference type="GO" id="GO:0005886">
    <property type="term" value="C:plasma membrane"/>
    <property type="evidence" value="ECO:0007669"/>
    <property type="project" value="UniProtKB-SubCell"/>
</dbReference>
<keyword evidence="5 10" id="KW-1133">Transmembrane helix</keyword>
<evidence type="ECO:0000256" key="1">
    <source>
        <dbReference type="ARBA" id="ARBA00004651"/>
    </source>
</evidence>
<keyword evidence="7 9" id="KW-0807">Transducer</keyword>
<evidence type="ECO:0000313" key="13">
    <source>
        <dbReference type="EMBL" id="MBC3389835.1"/>
    </source>
</evidence>
<dbReference type="SMART" id="SM00304">
    <property type="entry name" value="HAMP"/>
    <property type="match status" value="2"/>
</dbReference>
<dbReference type="PANTHER" id="PTHR32089:SF119">
    <property type="entry name" value="METHYL-ACCEPTING CHEMOTAXIS PROTEIN CTPL"/>
    <property type="match status" value="1"/>
</dbReference>
<gene>
    <name evidence="14" type="ORF">HU715_025105</name>
    <name evidence="13" type="ORF">HU715_09255</name>
</gene>
<keyword evidence="3" id="KW-0488">Methylation</keyword>
<dbReference type="EMBL" id="JABWRB010000008">
    <property type="protein sequence ID" value="MBC3389835.1"/>
    <property type="molecule type" value="Genomic_DNA"/>
</dbReference>
<dbReference type="CDD" id="cd11386">
    <property type="entry name" value="MCP_signal"/>
    <property type="match status" value="1"/>
</dbReference>
<comment type="caution">
    <text evidence="13">The sequence shown here is derived from an EMBL/GenBank/DDBJ whole genome shotgun (WGS) entry which is preliminary data.</text>
</comment>
<name>A0A923JJ64_9PSED</name>
<dbReference type="CDD" id="cd06225">
    <property type="entry name" value="HAMP"/>
    <property type="match status" value="1"/>
</dbReference>
<evidence type="ECO:0000259" key="11">
    <source>
        <dbReference type="PROSITE" id="PS50111"/>
    </source>
</evidence>
<dbReference type="PROSITE" id="PS50111">
    <property type="entry name" value="CHEMOTAXIS_TRANSDUC_2"/>
    <property type="match status" value="1"/>
</dbReference>
<evidence type="ECO:0000256" key="2">
    <source>
        <dbReference type="ARBA" id="ARBA00022475"/>
    </source>
</evidence>
<evidence type="ECO:0000313" key="15">
    <source>
        <dbReference type="Proteomes" id="UP000636518"/>
    </source>
</evidence>
<reference evidence="14" key="3">
    <citation type="submission" date="2021-06" db="EMBL/GenBank/DDBJ databases">
        <title>Updating the genus Pseudomonas: Description of 43 new species and partition of the Pseudomonas putida group.</title>
        <authorList>
            <person name="Girard L."/>
            <person name="Lood C."/>
            <person name="Vandamme P."/>
            <person name="Rokni-Zadeh H."/>
            <person name="Van Noort V."/>
            <person name="Hofte M."/>
            <person name="Lavigne R."/>
            <person name="De Mot R."/>
        </authorList>
    </citation>
    <scope>NUCLEOTIDE SEQUENCE</scope>
    <source>
        <strain evidence="14">SWRI12</strain>
    </source>
</reference>
<dbReference type="Gene3D" id="1.10.287.950">
    <property type="entry name" value="Methyl-accepting chemotaxis protein"/>
    <property type="match status" value="1"/>
</dbReference>
<dbReference type="PROSITE" id="PS50885">
    <property type="entry name" value="HAMP"/>
    <property type="match status" value="1"/>
</dbReference>
<evidence type="ECO:0000256" key="5">
    <source>
        <dbReference type="ARBA" id="ARBA00022989"/>
    </source>
</evidence>
<evidence type="ECO:0000256" key="4">
    <source>
        <dbReference type="ARBA" id="ARBA00022692"/>
    </source>
</evidence>
<keyword evidence="6 10" id="KW-0472">Membrane</keyword>
<organism evidence="13">
    <name type="scientific">Pseudomonas zanjanensis</name>
    <dbReference type="NCBI Taxonomy" id="2745496"/>
    <lineage>
        <taxon>Bacteria</taxon>
        <taxon>Pseudomonadati</taxon>
        <taxon>Pseudomonadota</taxon>
        <taxon>Gammaproteobacteria</taxon>
        <taxon>Pseudomonadales</taxon>
        <taxon>Pseudomonadaceae</taxon>
        <taxon>Pseudomonas</taxon>
    </lineage>
</organism>
<evidence type="ECO:0000256" key="3">
    <source>
        <dbReference type="ARBA" id="ARBA00022481"/>
    </source>
</evidence>
<proteinExistence type="inferred from homology"/>
<keyword evidence="4 10" id="KW-0812">Transmembrane</keyword>
<evidence type="ECO:0000256" key="9">
    <source>
        <dbReference type="PROSITE-ProRule" id="PRU00284"/>
    </source>
</evidence>
<dbReference type="InterPro" id="IPR003660">
    <property type="entry name" value="HAMP_dom"/>
</dbReference>
<evidence type="ECO:0000256" key="6">
    <source>
        <dbReference type="ARBA" id="ARBA00023136"/>
    </source>
</evidence>
<feature type="domain" description="HAMP" evidence="12">
    <location>
        <begin position="347"/>
        <end position="399"/>
    </location>
</feature>
<evidence type="ECO:0000256" key="7">
    <source>
        <dbReference type="ARBA" id="ARBA00023224"/>
    </source>
</evidence>
<dbReference type="Pfam" id="PF00672">
    <property type="entry name" value="HAMP"/>
    <property type="match status" value="1"/>
</dbReference>
<reference evidence="13" key="2">
    <citation type="submission" date="2020-07" db="EMBL/GenBank/DDBJ databases">
        <authorList>
            <person name="Lood C."/>
            <person name="Girard L."/>
        </authorList>
    </citation>
    <scope>NUCLEOTIDE SEQUENCE</scope>
    <source>
        <strain evidence="13">SWRI12</strain>
    </source>
</reference>
<dbReference type="Pfam" id="PF00015">
    <property type="entry name" value="MCPsignal"/>
    <property type="match status" value="1"/>
</dbReference>
<dbReference type="GO" id="GO:0006935">
    <property type="term" value="P:chemotaxis"/>
    <property type="evidence" value="ECO:0007669"/>
    <property type="project" value="UniProtKB-ARBA"/>
</dbReference>
<comment type="subcellular location">
    <subcellularLocation>
        <location evidence="1">Cell membrane</location>
        <topology evidence="1">Multi-pass membrane protein</topology>
    </subcellularLocation>
</comment>
<dbReference type="AlphaFoldDB" id="A0A923JJ64"/>
<evidence type="ECO:0000256" key="10">
    <source>
        <dbReference type="SAM" id="Phobius"/>
    </source>
</evidence>